<reference evidence="5 6" key="1">
    <citation type="submission" date="2024-03" db="EMBL/GenBank/DDBJ databases">
        <title>The Acrasis kona genome and developmental transcriptomes reveal deep origins of eukaryotic multicellular pathways.</title>
        <authorList>
            <person name="Sheikh S."/>
            <person name="Fu C.-J."/>
            <person name="Brown M.W."/>
            <person name="Baldauf S.L."/>
        </authorList>
    </citation>
    <scope>NUCLEOTIDE SEQUENCE [LARGE SCALE GENOMIC DNA]</scope>
    <source>
        <strain evidence="5 6">ATCC MYA-3509</strain>
    </source>
</reference>
<dbReference type="PROSITE" id="PS50002">
    <property type="entry name" value="SH3"/>
    <property type="match status" value="1"/>
</dbReference>
<dbReference type="SUPFAM" id="SSF50044">
    <property type="entry name" value="SH3-domain"/>
    <property type="match status" value="1"/>
</dbReference>
<dbReference type="EMBL" id="JAOPGA020001493">
    <property type="protein sequence ID" value="KAL0488927.1"/>
    <property type="molecule type" value="Genomic_DNA"/>
</dbReference>
<evidence type="ECO:0000313" key="6">
    <source>
        <dbReference type="Proteomes" id="UP001431209"/>
    </source>
</evidence>
<evidence type="ECO:0000313" key="5">
    <source>
        <dbReference type="EMBL" id="KAL0488927.1"/>
    </source>
</evidence>
<keyword evidence="6" id="KW-1185">Reference proteome</keyword>
<evidence type="ECO:0000259" key="4">
    <source>
        <dbReference type="PROSITE" id="PS50002"/>
    </source>
</evidence>
<dbReference type="InterPro" id="IPR001452">
    <property type="entry name" value="SH3_domain"/>
</dbReference>
<dbReference type="Proteomes" id="UP001431209">
    <property type="component" value="Unassembled WGS sequence"/>
</dbReference>
<proteinExistence type="predicted"/>
<evidence type="ECO:0000256" key="2">
    <source>
        <dbReference type="PROSITE-ProRule" id="PRU00192"/>
    </source>
</evidence>
<dbReference type="InterPro" id="IPR036028">
    <property type="entry name" value="SH3-like_dom_sf"/>
</dbReference>
<evidence type="ECO:0000256" key="3">
    <source>
        <dbReference type="SAM" id="MobiDB-lite"/>
    </source>
</evidence>
<feature type="compositionally biased region" description="Low complexity" evidence="3">
    <location>
        <begin position="126"/>
        <end position="147"/>
    </location>
</feature>
<accession>A0AAW2ZGA5</accession>
<keyword evidence="1 2" id="KW-0728">SH3 domain</keyword>
<dbReference type="CDD" id="cd00174">
    <property type="entry name" value="SH3"/>
    <property type="match status" value="1"/>
</dbReference>
<comment type="caution">
    <text evidence="5">The sequence shown here is derived from an EMBL/GenBank/DDBJ whole genome shotgun (WGS) entry which is preliminary data.</text>
</comment>
<gene>
    <name evidence="5" type="ORF">AKO1_009100</name>
</gene>
<organism evidence="5 6">
    <name type="scientific">Acrasis kona</name>
    <dbReference type="NCBI Taxonomy" id="1008807"/>
    <lineage>
        <taxon>Eukaryota</taxon>
        <taxon>Discoba</taxon>
        <taxon>Heterolobosea</taxon>
        <taxon>Tetramitia</taxon>
        <taxon>Eutetramitia</taxon>
        <taxon>Acrasidae</taxon>
        <taxon>Acrasis</taxon>
    </lineage>
</organism>
<name>A0AAW2ZGA5_9EUKA</name>
<sequence length="262" mass="29586">MNTDDITDIHQLLTQLESIKQTSISSDALLAATTKLIKYILKKEDDHKKDLELLKAEFDIKLQKQEIMMKEKVSQTLKDFAEKWRLKELVTLEDLADFDDIQQSRLTPIKEAIIQVSDKKLQSENTSPLKSPFTTPTKSSNPSSPTTPKKRSVTPTATIRPNSGDYKNNPFKRPTSQLEALRSISPPVIVLKSTCDNPKTAKVIFSHFGGKDPREAQVNKGDTVQILEERDNGWCVIRKLVKGSNNYSPMGYCPIDKLRITT</sequence>
<feature type="domain" description="SH3" evidence="4">
    <location>
        <begin position="196"/>
        <end position="262"/>
    </location>
</feature>
<evidence type="ECO:0000256" key="1">
    <source>
        <dbReference type="ARBA" id="ARBA00022443"/>
    </source>
</evidence>
<protein>
    <submittedName>
        <fullName evidence="5">Endophilin</fullName>
    </submittedName>
</protein>
<feature type="region of interest" description="Disordered" evidence="3">
    <location>
        <begin position="120"/>
        <end position="173"/>
    </location>
</feature>
<dbReference type="AlphaFoldDB" id="A0AAW2ZGA5"/>